<dbReference type="InterPro" id="IPR003838">
    <property type="entry name" value="ABC3_permease_C"/>
</dbReference>
<dbReference type="Proteomes" id="UP000075324">
    <property type="component" value="Unassembled WGS sequence"/>
</dbReference>
<comment type="subcellular location">
    <subcellularLocation>
        <location evidence="1">Cell membrane</location>
        <topology evidence="1">Multi-pass membrane protein</topology>
    </subcellularLocation>
</comment>
<comment type="caution">
    <text evidence="10">The sequence shown here is derived from an EMBL/GenBank/DDBJ whole genome shotgun (WGS) entry which is preliminary data.</text>
</comment>
<evidence type="ECO:0000256" key="5">
    <source>
        <dbReference type="ARBA" id="ARBA00023136"/>
    </source>
</evidence>
<dbReference type="InterPro" id="IPR025857">
    <property type="entry name" value="MacB_PCD"/>
</dbReference>
<organism evidence="10 11">
    <name type="scientific">Parageobacillus toebii</name>
    <dbReference type="NCBI Taxonomy" id="153151"/>
    <lineage>
        <taxon>Bacteria</taxon>
        <taxon>Bacillati</taxon>
        <taxon>Bacillota</taxon>
        <taxon>Bacilli</taxon>
        <taxon>Bacillales</taxon>
        <taxon>Anoxybacillaceae</taxon>
        <taxon>Parageobacillus</taxon>
    </lineage>
</organism>
<dbReference type="InterPro" id="IPR050250">
    <property type="entry name" value="Macrolide_Exporter_MacB"/>
</dbReference>
<evidence type="ECO:0000256" key="3">
    <source>
        <dbReference type="ARBA" id="ARBA00022692"/>
    </source>
</evidence>
<dbReference type="Pfam" id="PF02687">
    <property type="entry name" value="FtsX"/>
    <property type="match status" value="1"/>
</dbReference>
<dbReference type="RefSeq" id="WP_062679204.1">
    <property type="nucleotide sequence ID" value="NZ_LQYW01000175.1"/>
</dbReference>
<dbReference type="PANTHER" id="PTHR30572">
    <property type="entry name" value="MEMBRANE COMPONENT OF TRANSPORTER-RELATED"/>
    <property type="match status" value="1"/>
</dbReference>
<dbReference type="AlphaFoldDB" id="A0A150MDW5"/>
<keyword evidence="5 7" id="KW-0472">Membrane</keyword>
<evidence type="ECO:0000256" key="7">
    <source>
        <dbReference type="SAM" id="Phobius"/>
    </source>
</evidence>
<evidence type="ECO:0000256" key="4">
    <source>
        <dbReference type="ARBA" id="ARBA00022989"/>
    </source>
</evidence>
<reference evidence="10 11" key="1">
    <citation type="submission" date="2016-01" db="EMBL/GenBank/DDBJ databases">
        <title>Draft Genome Sequences of Seven Thermophilic Sporeformers Isolated from Foods.</title>
        <authorList>
            <person name="Berendsen E.M."/>
            <person name="Wells-Bennik M.H."/>
            <person name="Krawcyk A.O."/>
            <person name="De Jong A."/>
            <person name="Holsappel S."/>
            <person name="Eijlander R.T."/>
            <person name="Kuipers O.P."/>
        </authorList>
    </citation>
    <scope>NUCLEOTIDE SEQUENCE [LARGE SCALE GENOMIC DNA]</scope>
    <source>
        <strain evidence="10 11">B4110</strain>
    </source>
</reference>
<feature type="transmembrane region" description="Helical" evidence="7">
    <location>
        <begin position="293"/>
        <end position="315"/>
    </location>
</feature>
<evidence type="ECO:0000256" key="1">
    <source>
        <dbReference type="ARBA" id="ARBA00004651"/>
    </source>
</evidence>
<dbReference type="EMBL" id="LQYW01000175">
    <property type="protein sequence ID" value="KYD22760.1"/>
    <property type="molecule type" value="Genomic_DNA"/>
</dbReference>
<sequence>MIFYSIKNQLKAHPITTFFIVLGLSLSVLMISVGISSINYSQLLEQEQARYQPRHAVSVDITFAKEPNWQHILELFESIDPQTGVILEDVTLPHRDAMMAVTPEYWTKEVVERFPLMQGRYFTIKEVRRGEKVALVGKERMEDVIIEGSEQYLMAGRDKYKVIGIIGVKGKKTRAIDYQVVIPMTSLPADTINKLTSTKQLHLTIHNPVKDTYPDEKIIRNNMEQLFPDTQMDVSPYMSKTMFHVELSERLSLMVMIYLLAIVNAINLTSYWIQERTYEIGIKKAFGYSNYDIVSMLFWEMCLISSTSVIIGYTIQLAFNRVIEQWIDYPINISITHLSTAVLFVVLSAVLTIIIPAIKAIKIQPVDVMNRR</sequence>
<evidence type="ECO:0000256" key="2">
    <source>
        <dbReference type="ARBA" id="ARBA00022475"/>
    </source>
</evidence>
<feature type="domain" description="ABC3 transporter permease C-terminal" evidence="8">
    <location>
        <begin position="252"/>
        <end position="365"/>
    </location>
</feature>
<feature type="domain" description="MacB-like periplasmic core" evidence="9">
    <location>
        <begin position="15"/>
        <end position="191"/>
    </location>
</feature>
<feature type="transmembrane region" description="Helical" evidence="7">
    <location>
        <begin position="251"/>
        <end position="273"/>
    </location>
</feature>
<evidence type="ECO:0000313" key="10">
    <source>
        <dbReference type="EMBL" id="KYD22760.1"/>
    </source>
</evidence>
<accession>A0A150MDW5</accession>
<dbReference type="Pfam" id="PF12704">
    <property type="entry name" value="MacB_PCD"/>
    <property type="match status" value="1"/>
</dbReference>
<evidence type="ECO:0000259" key="8">
    <source>
        <dbReference type="Pfam" id="PF02687"/>
    </source>
</evidence>
<dbReference type="GO" id="GO:0005886">
    <property type="term" value="C:plasma membrane"/>
    <property type="evidence" value="ECO:0007669"/>
    <property type="project" value="UniProtKB-SubCell"/>
</dbReference>
<feature type="transmembrane region" description="Helical" evidence="7">
    <location>
        <begin position="12"/>
        <end position="35"/>
    </location>
</feature>
<keyword evidence="2" id="KW-1003">Cell membrane</keyword>
<evidence type="ECO:0008006" key="12">
    <source>
        <dbReference type="Google" id="ProtNLM"/>
    </source>
</evidence>
<keyword evidence="3 7" id="KW-0812">Transmembrane</keyword>
<name>A0A150MDW5_9BACL</name>
<comment type="similarity">
    <text evidence="6">Belongs to the ABC-4 integral membrane protein family.</text>
</comment>
<evidence type="ECO:0000256" key="6">
    <source>
        <dbReference type="ARBA" id="ARBA00038076"/>
    </source>
</evidence>
<protein>
    <recommendedName>
        <fullName evidence="12">ABC3 transporter permease protein domain-containing protein</fullName>
    </recommendedName>
</protein>
<keyword evidence="4 7" id="KW-1133">Transmembrane helix</keyword>
<evidence type="ECO:0000313" key="11">
    <source>
        <dbReference type="Proteomes" id="UP000075324"/>
    </source>
</evidence>
<proteinExistence type="inferred from homology"/>
<dbReference type="PANTHER" id="PTHR30572:SF4">
    <property type="entry name" value="ABC TRANSPORTER PERMEASE YTRF"/>
    <property type="match status" value="1"/>
</dbReference>
<feature type="transmembrane region" description="Helical" evidence="7">
    <location>
        <begin position="335"/>
        <end position="355"/>
    </location>
</feature>
<dbReference type="GO" id="GO:0022857">
    <property type="term" value="F:transmembrane transporter activity"/>
    <property type="evidence" value="ECO:0007669"/>
    <property type="project" value="TreeGrafter"/>
</dbReference>
<gene>
    <name evidence="10" type="ORF">B4110_1415</name>
</gene>
<evidence type="ECO:0000259" key="9">
    <source>
        <dbReference type="Pfam" id="PF12704"/>
    </source>
</evidence>
<dbReference type="PATRIC" id="fig|153151.4.peg.2051"/>